<gene>
    <name evidence="1" type="ORF">MtrunA17_Chr2g0320391</name>
</gene>
<dbReference type="AlphaFoldDB" id="A0A396JAQ1"/>
<comment type="caution">
    <text evidence="1">The sequence shown here is derived from an EMBL/GenBank/DDBJ whole genome shotgun (WGS) entry which is preliminary data.</text>
</comment>
<evidence type="ECO:0000313" key="1">
    <source>
        <dbReference type="EMBL" id="RHN75366.1"/>
    </source>
</evidence>
<proteinExistence type="predicted"/>
<organism evidence="1">
    <name type="scientific">Medicago truncatula</name>
    <name type="common">Barrel medic</name>
    <name type="synonym">Medicago tribuloides</name>
    <dbReference type="NCBI Taxonomy" id="3880"/>
    <lineage>
        <taxon>Eukaryota</taxon>
        <taxon>Viridiplantae</taxon>
        <taxon>Streptophyta</taxon>
        <taxon>Embryophyta</taxon>
        <taxon>Tracheophyta</taxon>
        <taxon>Spermatophyta</taxon>
        <taxon>Magnoliopsida</taxon>
        <taxon>eudicotyledons</taxon>
        <taxon>Gunneridae</taxon>
        <taxon>Pentapetalae</taxon>
        <taxon>rosids</taxon>
        <taxon>fabids</taxon>
        <taxon>Fabales</taxon>
        <taxon>Fabaceae</taxon>
        <taxon>Papilionoideae</taxon>
        <taxon>50 kb inversion clade</taxon>
        <taxon>NPAAA clade</taxon>
        <taxon>Hologalegina</taxon>
        <taxon>IRL clade</taxon>
        <taxon>Trifolieae</taxon>
        <taxon>Medicago</taxon>
    </lineage>
</organism>
<dbReference type="Gramene" id="rna11553">
    <property type="protein sequence ID" value="RHN75366.1"/>
    <property type="gene ID" value="gene11553"/>
</dbReference>
<reference evidence="1" key="1">
    <citation type="journal article" date="2018" name="Nat. Plants">
        <title>Whole-genome landscape of Medicago truncatula symbiotic genes.</title>
        <authorList>
            <person name="Pecrix Y."/>
            <person name="Gamas P."/>
            <person name="Carrere S."/>
        </authorList>
    </citation>
    <scope>NUCLEOTIDE SEQUENCE</scope>
    <source>
        <tissue evidence="1">Leaves</tissue>
    </source>
</reference>
<name>A0A396JAQ1_MEDTR</name>
<protein>
    <submittedName>
        <fullName evidence="1">Uncharacterized protein</fullName>
    </submittedName>
</protein>
<accession>A0A396JAQ1</accession>
<dbReference type="Proteomes" id="UP000265566">
    <property type="component" value="Chromosome 2"/>
</dbReference>
<sequence length="67" mass="7675">MVSDQKRREKKGLKLLLQKLLPRKEKDALLVPVGEDSLNVLLVQLLQHKHSVLQCMEQLTGNLMTDI</sequence>
<dbReference type="EMBL" id="PSQE01000002">
    <property type="protein sequence ID" value="RHN75366.1"/>
    <property type="molecule type" value="Genomic_DNA"/>
</dbReference>